<organism evidence="2 3">
    <name type="scientific">Cyanidiococcus yangmingshanensis</name>
    <dbReference type="NCBI Taxonomy" id="2690220"/>
    <lineage>
        <taxon>Eukaryota</taxon>
        <taxon>Rhodophyta</taxon>
        <taxon>Bangiophyceae</taxon>
        <taxon>Cyanidiales</taxon>
        <taxon>Cyanidiaceae</taxon>
        <taxon>Cyanidiococcus</taxon>
    </lineage>
</organism>
<accession>A0A7J7IEY2</accession>
<comment type="caution">
    <text evidence="2">The sequence shown here is derived from an EMBL/GenBank/DDBJ whole genome shotgun (WGS) entry which is preliminary data.</text>
</comment>
<reference evidence="2 3" key="1">
    <citation type="journal article" date="2020" name="J. Phycol.">
        <title>Comparative genome analysis reveals Cyanidiococcus gen. nov., a new extremophilic red algal genus sister to Cyanidioschyzon (Cyanidioschyzonaceae, Rhodophyta).</title>
        <authorList>
            <person name="Liu S.-L."/>
            <person name="Chiang Y.-R."/>
            <person name="Yoon H.S."/>
            <person name="Fu H.-Y."/>
        </authorList>
    </citation>
    <scope>NUCLEOTIDE SEQUENCE [LARGE SCALE GENOMIC DNA]</scope>
    <source>
        <strain evidence="2 3">THAL066</strain>
    </source>
</reference>
<proteinExistence type="predicted"/>
<feature type="region of interest" description="Disordered" evidence="1">
    <location>
        <begin position="194"/>
        <end position="214"/>
    </location>
</feature>
<name>A0A7J7IEY2_9RHOD</name>
<dbReference type="Proteomes" id="UP000530660">
    <property type="component" value="Unassembled WGS sequence"/>
</dbReference>
<evidence type="ECO:0000313" key="2">
    <source>
        <dbReference type="EMBL" id="KAF6001097.1"/>
    </source>
</evidence>
<dbReference type="OrthoDB" id="10493678at2759"/>
<evidence type="ECO:0000313" key="3">
    <source>
        <dbReference type="Proteomes" id="UP000530660"/>
    </source>
</evidence>
<keyword evidence="3" id="KW-1185">Reference proteome</keyword>
<sequence length="403" mass="44858">MSTNPGRVRVSLRAPTPMPLRIYLCFLESGVDLLDGLCQFLDQASLPMAFTLSSYGVLALGHVRKPLEPFPGTPEAILDEFHERLGMQRECYTYDTPQRLEPIIGEPQWSAWQADRERPPNERLVLPLSLDGAASFRPFKIEPVRWFDQHDMAHDEAVVVSYIQGGRRRTFGDRFFLFASGRLQAVDTAAVHANPSTLPTTSSSTTSSPSQRPVANQLDAHAVQVGLLDHGTRVGSLGVRVAFGMAVADDLGNSWMHVARLGSGSEFITAVRTILEKRALEAVIVLGCMGHVRDIHFRETGFEAEAYPRMRLSATFLLMVIRFSLRAFRVATILDGTDQRRRSDSPGCSVSSTIVNGEMPWRVATMPPCHCWTPTLECLTGQSATEMWSLSWLRIMPLDETDR</sequence>
<dbReference type="EMBL" id="VWRR01000016">
    <property type="protein sequence ID" value="KAF6001097.1"/>
    <property type="molecule type" value="Genomic_DNA"/>
</dbReference>
<evidence type="ECO:0000256" key="1">
    <source>
        <dbReference type="SAM" id="MobiDB-lite"/>
    </source>
</evidence>
<protein>
    <submittedName>
        <fullName evidence="2">Uncharacterized protein</fullName>
    </submittedName>
</protein>
<feature type="compositionally biased region" description="Low complexity" evidence="1">
    <location>
        <begin position="195"/>
        <end position="210"/>
    </location>
</feature>
<dbReference type="AlphaFoldDB" id="A0A7J7IEY2"/>
<gene>
    <name evidence="2" type="ORF">F1559_002788</name>
</gene>